<dbReference type="PANTHER" id="PTHR33184">
    <property type="entry name" value="PROTEIN TAPETUM DETERMINANT 1-LIKE-RELATED"/>
    <property type="match status" value="1"/>
</dbReference>
<evidence type="ECO:0000256" key="1">
    <source>
        <dbReference type="ARBA" id="ARBA00022729"/>
    </source>
</evidence>
<evidence type="ECO:0000256" key="2">
    <source>
        <dbReference type="SAM" id="SignalP"/>
    </source>
</evidence>
<evidence type="ECO:0000313" key="4">
    <source>
        <dbReference type="Proteomes" id="UP000017836"/>
    </source>
</evidence>
<dbReference type="Pfam" id="PF24068">
    <property type="entry name" value="TPD1_C"/>
    <property type="match status" value="1"/>
</dbReference>
<dbReference type="EMBL" id="KI393052">
    <property type="protein sequence ID" value="ERN09065.1"/>
    <property type="molecule type" value="Genomic_DNA"/>
</dbReference>
<keyword evidence="1 2" id="KW-0732">Signal</keyword>
<dbReference type="STRING" id="13333.W1PPE8"/>
<dbReference type="eggNOG" id="KOG1080">
    <property type="taxonomic scope" value="Eukaryota"/>
</dbReference>
<feature type="chain" id="PRO_5004807703" evidence="2">
    <location>
        <begin position="27"/>
        <end position="126"/>
    </location>
</feature>
<dbReference type="Gramene" id="ERN09065">
    <property type="protein sequence ID" value="ERN09065"/>
    <property type="gene ID" value="AMTR_s00163p00061570"/>
</dbReference>
<dbReference type="GO" id="GO:0001709">
    <property type="term" value="P:cell fate determination"/>
    <property type="evidence" value="ECO:0000318"/>
    <property type="project" value="GO_Central"/>
</dbReference>
<dbReference type="PANTHER" id="PTHR33184:SF36">
    <property type="entry name" value="EXPANSIN-LIKE EG45 DOMAIN-CONTAINING PROTEIN"/>
    <property type="match status" value="1"/>
</dbReference>
<reference evidence="4" key="1">
    <citation type="journal article" date="2013" name="Science">
        <title>The Amborella genome and the evolution of flowering plants.</title>
        <authorList>
            <consortium name="Amborella Genome Project"/>
        </authorList>
    </citation>
    <scope>NUCLEOTIDE SEQUENCE [LARGE SCALE GENOMIC DNA]</scope>
</reference>
<organism evidence="3 4">
    <name type="scientific">Amborella trichopoda</name>
    <dbReference type="NCBI Taxonomy" id="13333"/>
    <lineage>
        <taxon>Eukaryota</taxon>
        <taxon>Viridiplantae</taxon>
        <taxon>Streptophyta</taxon>
        <taxon>Embryophyta</taxon>
        <taxon>Tracheophyta</taxon>
        <taxon>Spermatophyta</taxon>
        <taxon>Magnoliopsida</taxon>
        <taxon>Amborellales</taxon>
        <taxon>Amborellaceae</taxon>
        <taxon>Amborella</taxon>
    </lineage>
</organism>
<dbReference type="HOGENOM" id="CLU_102808_2_0_1"/>
<dbReference type="OMA" id="NNCPMCP"/>
<dbReference type="OrthoDB" id="1850606at2759"/>
<dbReference type="KEGG" id="atr:18437205"/>
<dbReference type="InterPro" id="IPR040361">
    <property type="entry name" value="TPD1"/>
</dbReference>
<dbReference type="AlphaFoldDB" id="W1PPE8"/>
<gene>
    <name evidence="3" type="ORF">AMTR_s00163p00061570</name>
</gene>
<proteinExistence type="predicted"/>
<keyword evidence="4" id="KW-1185">Reference proteome</keyword>
<feature type="signal peptide" evidence="2">
    <location>
        <begin position="1"/>
        <end position="26"/>
    </location>
</feature>
<accession>W1PPE8</accession>
<evidence type="ECO:0000313" key="3">
    <source>
        <dbReference type="EMBL" id="ERN09065.1"/>
    </source>
</evidence>
<dbReference type="Proteomes" id="UP000017836">
    <property type="component" value="Unassembled WGS sequence"/>
</dbReference>
<protein>
    <submittedName>
        <fullName evidence="3">Uncharacterized protein</fullName>
    </submittedName>
</protein>
<name>W1PPE8_AMBTC</name>
<sequence length="126" mass="13390">MSTTATAKSALWVILAAALLFQGGGGVRCGKNGPSVQQTQVGYGAKPKFRVEVRNNCPMCPVIDVHLKCNGFSQALIPPKLLKLIAPNDCVVNGGLPLGPSQRLAFAYSHTHPISFSPLSWSLQCE</sequence>